<dbReference type="SUPFAM" id="SSF56112">
    <property type="entry name" value="Protein kinase-like (PK-like)"/>
    <property type="match status" value="1"/>
</dbReference>
<reference evidence="2" key="1">
    <citation type="submission" date="2024-06" db="EMBL/GenBank/DDBJ databases">
        <title>Multi-omics analyses provide insights into the biosynthesis of the anticancer antibiotic pleurotin in Hohenbuehelia grisea.</title>
        <authorList>
            <person name="Weaver J.A."/>
            <person name="Alberti F."/>
        </authorList>
    </citation>
    <scope>NUCLEOTIDE SEQUENCE [LARGE SCALE GENOMIC DNA]</scope>
    <source>
        <strain evidence="2">T-177</strain>
    </source>
</reference>
<dbReference type="Gene3D" id="3.90.1200.10">
    <property type="match status" value="1"/>
</dbReference>
<dbReference type="PANTHER" id="PTHR36091">
    <property type="entry name" value="ALTERED INHERITANCE OF MITOCHONDRIA PROTEIN 9, MITOCHONDRIAL"/>
    <property type="match status" value="1"/>
</dbReference>
<proteinExistence type="predicted"/>
<dbReference type="InterPro" id="IPR051035">
    <property type="entry name" value="Mito_inheritance_9"/>
</dbReference>
<protein>
    <recommendedName>
        <fullName evidence="3">Aminoglycoside phosphotransferase domain-containing protein</fullName>
    </recommendedName>
</protein>
<evidence type="ECO:0000313" key="1">
    <source>
        <dbReference type="EMBL" id="KAL0957017.1"/>
    </source>
</evidence>
<dbReference type="PANTHER" id="PTHR36091:SF2">
    <property type="entry name" value="AMINOGLYCOSIDE PHOSPHOTRANSFERASE DOMAIN-CONTAINING PROTEIN"/>
    <property type="match status" value="1"/>
</dbReference>
<sequence length="589" mass="67446">MTLSFARLGFNLPIVLVSVSLRSSLLRALYSHFVATPSHQCSRRALSITANTPNDLFNYTSGRWIVNDTLRLAERRRVFNVEGLRKLAAESVNRSPNDIERLEKLAEGGFNRIFLITMRDGFRMVARIPYPHTTPTYLAVASEVATLVYLRSAGLPTPEVYGYSPSPNNAAETEYIFMEFIEGTNLGDIWSDLGEEEIIPIVHQIVDIDSKMMRRSFPAGGSLYFTEDLAKATATSVAPARPGVVLKDERFSVGPETSLTLWYGRRSRLDVNRGPYSNAEAALTAGAEKEQAYLRRFGRPLLPFQRERRDAYGYQEQQPSDHIQNLDRYLRIVSMLIPKRSAFDYFCIRHPDLQPGNVIVSRSPDSNSYIVVGLIDWQHSSILPLSLHAGIPRQLQNYGDSAWSLMTEPSLPEKFDNLDDSQRQRELELYRRRLVHYHYIKYTEEDNILHYAFLMDHISMLRRRLFNLARAPWEGETHALKVALMEATKNWESVAGEGPPCPIVFDNHDVRKTMELDVKLREMDECLEEFRSAIGVGPEDWVPVEHYEEALSRSEHIKVHGLAEIEDEQDRAMVAAHWAFDDMDEEPYM</sequence>
<keyword evidence="2" id="KW-1185">Reference proteome</keyword>
<comment type="caution">
    <text evidence="1">The sequence shown here is derived from an EMBL/GenBank/DDBJ whole genome shotgun (WGS) entry which is preliminary data.</text>
</comment>
<dbReference type="Proteomes" id="UP001556367">
    <property type="component" value="Unassembled WGS sequence"/>
</dbReference>
<evidence type="ECO:0000313" key="2">
    <source>
        <dbReference type="Proteomes" id="UP001556367"/>
    </source>
</evidence>
<name>A0ABR3JNV9_9AGAR</name>
<accession>A0ABR3JNV9</accession>
<organism evidence="1 2">
    <name type="scientific">Hohenbuehelia grisea</name>
    <dbReference type="NCBI Taxonomy" id="104357"/>
    <lineage>
        <taxon>Eukaryota</taxon>
        <taxon>Fungi</taxon>
        <taxon>Dikarya</taxon>
        <taxon>Basidiomycota</taxon>
        <taxon>Agaricomycotina</taxon>
        <taxon>Agaricomycetes</taxon>
        <taxon>Agaricomycetidae</taxon>
        <taxon>Agaricales</taxon>
        <taxon>Pleurotineae</taxon>
        <taxon>Pleurotaceae</taxon>
        <taxon>Hohenbuehelia</taxon>
    </lineage>
</organism>
<evidence type="ECO:0008006" key="3">
    <source>
        <dbReference type="Google" id="ProtNLM"/>
    </source>
</evidence>
<gene>
    <name evidence="1" type="ORF">HGRIS_003118</name>
</gene>
<dbReference type="InterPro" id="IPR011009">
    <property type="entry name" value="Kinase-like_dom_sf"/>
</dbReference>
<dbReference type="EMBL" id="JASNQZ010000006">
    <property type="protein sequence ID" value="KAL0957017.1"/>
    <property type="molecule type" value="Genomic_DNA"/>
</dbReference>
<dbReference type="Gene3D" id="3.30.200.20">
    <property type="entry name" value="Phosphorylase Kinase, domain 1"/>
    <property type="match status" value="1"/>
</dbReference>